<evidence type="ECO:0000256" key="5">
    <source>
        <dbReference type="ARBA" id="ARBA00009426"/>
    </source>
</evidence>
<feature type="coiled-coil region" evidence="17">
    <location>
        <begin position="360"/>
        <end position="387"/>
    </location>
</feature>
<dbReference type="GO" id="GO:0008289">
    <property type="term" value="F:lipid binding"/>
    <property type="evidence" value="ECO:0007669"/>
    <property type="project" value="UniProtKB-KW"/>
</dbReference>
<keyword evidence="22" id="KW-1185">Reference proteome</keyword>
<evidence type="ECO:0000256" key="9">
    <source>
        <dbReference type="ARBA" id="ARBA00022583"/>
    </source>
</evidence>
<proteinExistence type="inferred from homology"/>
<accession>A0A673FT71</accession>
<evidence type="ECO:0000256" key="3">
    <source>
        <dbReference type="ARBA" id="ARBA00004371"/>
    </source>
</evidence>
<dbReference type="Gene3D" id="1.20.1270.60">
    <property type="entry name" value="Arfaptin homology (AH) domain/BAR domain"/>
    <property type="match status" value="1"/>
</dbReference>
<evidence type="ECO:0000256" key="17">
    <source>
        <dbReference type="SAM" id="Coils"/>
    </source>
</evidence>
<comment type="similarity">
    <text evidence="5">Belongs to the FNBP1 family.</text>
</comment>
<dbReference type="CDD" id="cd07653">
    <property type="entry name" value="F-BAR_CIP4-like"/>
    <property type="match status" value="1"/>
</dbReference>
<dbReference type="FunFam" id="2.30.30.40:FF:000203">
    <property type="entry name" value="Cdc42-interacting protein 4, isoform F"/>
    <property type="match status" value="1"/>
</dbReference>
<sequence length="540" mass="62501">MDWGSDLWDQHDVIERHTQSGLDLLERYVKFVKERAEIEQNYAKQLRNLCKKYSRRGVKEDQDTKMTNQQAFQDVLNQLNDSAAQREHLSESMTLNICVELSRNLLELRQERKNHLCDVKKAQQNLESSFKQLETSKKRFEKEWREAEKANQQTERVQQDANATKADVDKAKQHAHIRVHLADECKNDYASQLQKHNKEQNNFYHSEIPSVYKKLQEMEERRIRLLADGYVHFSETEKNVLPNINKCLDAISSTGRNINEKQDTMALVEQYKSGAVPPAEVEFEDYSQTVRAATSDNTATHLPKVRIKQLFLKKNKSMYCQAQEQSVGVLSVWSTDVSVCVCFKPSSLEDLSRLPLDQRRRRLQEKIDDIQKELQRETEQSEALMRMKGVYEQNSQLGDPSSLQPQITQTAHNIARLRGELNKYPHSLSLTHTHTQTHTHTHSLTHSHRHTHTDTLTHRLTHTDSHNIYECEFDEDFDIDVPIGQCTALYDFDGSSEGAVSMHVGEQLSLMQEDQGDGWVRVQRANGDVGYVPASYIQII</sequence>
<evidence type="ECO:0000256" key="6">
    <source>
        <dbReference type="ARBA" id="ARBA00022443"/>
    </source>
</evidence>
<dbReference type="Pfam" id="PF25610">
    <property type="entry name" value="HR1_TOCA"/>
    <property type="match status" value="1"/>
</dbReference>
<feature type="coiled-coil region" evidence="17">
    <location>
        <begin position="105"/>
        <end position="167"/>
    </location>
</feature>
<dbReference type="Pfam" id="PF14604">
    <property type="entry name" value="SH3_9"/>
    <property type="match status" value="1"/>
</dbReference>
<dbReference type="AlphaFoldDB" id="A0A673FT71"/>
<dbReference type="InterPro" id="IPR001060">
    <property type="entry name" value="FCH_dom"/>
</dbReference>
<dbReference type="PROSITE" id="PS51741">
    <property type="entry name" value="F_BAR"/>
    <property type="match status" value="1"/>
</dbReference>
<keyword evidence="10 16" id="KW-0175">Coiled coil</keyword>
<keyword evidence="13" id="KW-0206">Cytoskeleton</keyword>
<evidence type="ECO:0000256" key="7">
    <source>
        <dbReference type="ARBA" id="ARBA00022475"/>
    </source>
</evidence>
<evidence type="ECO:0000256" key="10">
    <source>
        <dbReference type="ARBA" id="ARBA00023054"/>
    </source>
</evidence>
<dbReference type="GO" id="GO:0005938">
    <property type="term" value="C:cell cortex"/>
    <property type="evidence" value="ECO:0007669"/>
    <property type="project" value="UniProtKB-SubCell"/>
</dbReference>
<feature type="domain" description="F-BAR" evidence="19">
    <location>
        <begin position="1"/>
        <end position="263"/>
    </location>
</feature>
<feature type="domain" description="REM-1" evidence="20">
    <location>
        <begin position="350"/>
        <end position="430"/>
    </location>
</feature>
<name>A0A673FT71_9TELE</name>
<dbReference type="PANTHER" id="PTHR15735">
    <property type="entry name" value="FCH AND DOUBLE SH3 DOMAINS PROTEIN"/>
    <property type="match status" value="1"/>
</dbReference>
<evidence type="ECO:0000256" key="11">
    <source>
        <dbReference type="ARBA" id="ARBA00023121"/>
    </source>
</evidence>
<dbReference type="Ensembl" id="ENSSRHT00000003268.1">
    <property type="protein sequence ID" value="ENSSRHP00000003149.1"/>
    <property type="gene ID" value="ENSSRHG00000000677.1"/>
</dbReference>
<dbReference type="InterPro" id="IPR036028">
    <property type="entry name" value="SH3-like_dom_sf"/>
</dbReference>
<dbReference type="Gene3D" id="6.10.140.470">
    <property type="match status" value="1"/>
</dbReference>
<dbReference type="InterPro" id="IPR027267">
    <property type="entry name" value="AH/BAR_dom_sf"/>
</dbReference>
<dbReference type="GO" id="GO:0007165">
    <property type="term" value="P:signal transduction"/>
    <property type="evidence" value="ECO:0007669"/>
    <property type="project" value="InterPro"/>
</dbReference>
<keyword evidence="8" id="KW-0963">Cytoplasm</keyword>
<evidence type="ECO:0000256" key="2">
    <source>
        <dbReference type="ARBA" id="ARBA00004245"/>
    </source>
</evidence>
<evidence type="ECO:0000259" key="19">
    <source>
        <dbReference type="PROSITE" id="PS51741"/>
    </source>
</evidence>
<evidence type="ECO:0000256" key="14">
    <source>
        <dbReference type="ARBA" id="ARBA00023228"/>
    </source>
</evidence>
<organism evidence="21 22">
    <name type="scientific">Sinocyclocheilus rhinocerous</name>
    <dbReference type="NCBI Taxonomy" id="307959"/>
    <lineage>
        <taxon>Eukaryota</taxon>
        <taxon>Metazoa</taxon>
        <taxon>Chordata</taxon>
        <taxon>Craniata</taxon>
        <taxon>Vertebrata</taxon>
        <taxon>Euteleostomi</taxon>
        <taxon>Actinopterygii</taxon>
        <taxon>Neopterygii</taxon>
        <taxon>Teleostei</taxon>
        <taxon>Ostariophysi</taxon>
        <taxon>Cypriniformes</taxon>
        <taxon>Cyprinidae</taxon>
        <taxon>Cyprininae</taxon>
        <taxon>Sinocyclocheilus</taxon>
    </lineage>
</organism>
<evidence type="ECO:0000259" key="18">
    <source>
        <dbReference type="PROSITE" id="PS50002"/>
    </source>
</evidence>
<dbReference type="InterPro" id="IPR001452">
    <property type="entry name" value="SH3_domain"/>
</dbReference>
<dbReference type="GO" id="GO:0006897">
    <property type="term" value="P:endocytosis"/>
    <property type="evidence" value="ECO:0007669"/>
    <property type="project" value="UniProtKB-KW"/>
</dbReference>
<dbReference type="CDD" id="cd11628">
    <property type="entry name" value="HR1_CIP4_FNBP1L"/>
    <property type="match status" value="1"/>
</dbReference>
<dbReference type="SMART" id="SM00326">
    <property type="entry name" value="SH3"/>
    <property type="match status" value="1"/>
</dbReference>
<protein>
    <submittedName>
        <fullName evidence="21">Cdc42-interacting protein 4 homolog</fullName>
    </submittedName>
</protein>
<keyword evidence="9" id="KW-0254">Endocytosis</keyword>
<keyword evidence="14" id="KW-0458">Lysosome</keyword>
<evidence type="ECO:0000256" key="15">
    <source>
        <dbReference type="PROSITE-ProRule" id="PRU00192"/>
    </source>
</evidence>
<dbReference type="CDD" id="cd11911">
    <property type="entry name" value="SH3_CIP4-like"/>
    <property type="match status" value="1"/>
</dbReference>
<evidence type="ECO:0000256" key="1">
    <source>
        <dbReference type="ARBA" id="ARBA00004236"/>
    </source>
</evidence>
<evidence type="ECO:0000259" key="20">
    <source>
        <dbReference type="PROSITE" id="PS51860"/>
    </source>
</evidence>
<dbReference type="InterPro" id="IPR031160">
    <property type="entry name" value="F_BAR_dom"/>
</dbReference>
<dbReference type="InterPro" id="IPR057870">
    <property type="entry name" value="HR1_TOCA"/>
</dbReference>
<dbReference type="SUPFAM" id="SSF103657">
    <property type="entry name" value="BAR/IMD domain-like"/>
    <property type="match status" value="1"/>
</dbReference>
<evidence type="ECO:0000256" key="4">
    <source>
        <dbReference type="ARBA" id="ARBA00004544"/>
    </source>
</evidence>
<keyword evidence="6 15" id="KW-0728">SH3 domain</keyword>
<gene>
    <name evidence="21" type="primary">trip10b</name>
</gene>
<dbReference type="InterPro" id="IPR011072">
    <property type="entry name" value="HR1_rho-bd"/>
</dbReference>
<dbReference type="PROSITE" id="PS51860">
    <property type="entry name" value="REM_1"/>
    <property type="match status" value="1"/>
</dbReference>
<evidence type="ECO:0000256" key="12">
    <source>
        <dbReference type="ARBA" id="ARBA00023136"/>
    </source>
</evidence>
<dbReference type="SMART" id="SM00055">
    <property type="entry name" value="FCH"/>
    <property type="match status" value="1"/>
</dbReference>
<dbReference type="GO" id="GO:0005886">
    <property type="term" value="C:plasma membrane"/>
    <property type="evidence" value="ECO:0007669"/>
    <property type="project" value="UniProtKB-SubCell"/>
</dbReference>
<dbReference type="Gene3D" id="2.30.30.40">
    <property type="entry name" value="SH3 Domains"/>
    <property type="match status" value="1"/>
</dbReference>
<evidence type="ECO:0000313" key="21">
    <source>
        <dbReference type="Ensembl" id="ENSSRHP00000003149.1"/>
    </source>
</evidence>
<reference evidence="21" key="1">
    <citation type="submission" date="2025-08" db="UniProtKB">
        <authorList>
            <consortium name="Ensembl"/>
        </authorList>
    </citation>
    <scope>IDENTIFICATION</scope>
</reference>
<reference evidence="21" key="2">
    <citation type="submission" date="2025-09" db="UniProtKB">
        <authorList>
            <consortium name="Ensembl"/>
        </authorList>
    </citation>
    <scope>IDENTIFICATION</scope>
</reference>
<keyword evidence="11" id="KW-0446">Lipid-binding</keyword>
<dbReference type="InterPro" id="IPR057871">
    <property type="entry name" value="HR1_CIP4_FNBP1L"/>
</dbReference>
<comment type="subcellular location">
    <subcellularLocation>
        <location evidence="1">Cell membrane</location>
    </subcellularLocation>
    <subcellularLocation>
        <location evidence="4">Cytoplasm</location>
        <location evidence="4">Cell cortex</location>
    </subcellularLocation>
    <subcellularLocation>
        <location evidence="2">Cytoplasm</location>
        <location evidence="2">Cytoskeleton</location>
    </subcellularLocation>
    <subcellularLocation>
        <location evidence="3">Lysosome</location>
    </subcellularLocation>
</comment>
<keyword evidence="12" id="KW-0472">Membrane</keyword>
<evidence type="ECO:0000256" key="8">
    <source>
        <dbReference type="ARBA" id="ARBA00022490"/>
    </source>
</evidence>
<keyword evidence="7" id="KW-1003">Cell membrane</keyword>
<dbReference type="PROSITE" id="PS50002">
    <property type="entry name" value="SH3"/>
    <property type="match status" value="1"/>
</dbReference>
<evidence type="ECO:0000256" key="16">
    <source>
        <dbReference type="PROSITE-ProRule" id="PRU01077"/>
    </source>
</evidence>
<dbReference type="PANTHER" id="PTHR15735:SF17">
    <property type="entry name" value="CDC42-INTERACTING PROTEIN 4"/>
    <property type="match status" value="1"/>
</dbReference>
<evidence type="ECO:0000256" key="13">
    <source>
        <dbReference type="ARBA" id="ARBA00023212"/>
    </source>
</evidence>
<evidence type="ECO:0000313" key="22">
    <source>
        <dbReference type="Proteomes" id="UP000472270"/>
    </source>
</evidence>
<dbReference type="Proteomes" id="UP000472270">
    <property type="component" value="Unassembled WGS sequence"/>
</dbReference>
<dbReference type="SUPFAM" id="SSF50044">
    <property type="entry name" value="SH3-domain"/>
    <property type="match status" value="1"/>
</dbReference>
<dbReference type="FunFam" id="1.20.1270.60:FF:000002">
    <property type="entry name" value="Formin-binding protein 1-like isoform 1"/>
    <property type="match status" value="1"/>
</dbReference>
<feature type="domain" description="SH3" evidence="18">
    <location>
        <begin position="481"/>
        <end position="540"/>
    </location>
</feature>
<dbReference type="Pfam" id="PF00611">
    <property type="entry name" value="FCH"/>
    <property type="match status" value="1"/>
</dbReference>